<dbReference type="Pfam" id="PF08019">
    <property type="entry name" value="EptA_B_N"/>
    <property type="match status" value="1"/>
</dbReference>
<feature type="transmembrane region" description="Helical" evidence="8">
    <location>
        <begin position="85"/>
        <end position="106"/>
    </location>
</feature>
<accession>A0ABV5Z9P8</accession>
<evidence type="ECO:0000256" key="7">
    <source>
        <dbReference type="ARBA" id="ARBA00023136"/>
    </source>
</evidence>
<dbReference type="EC" id="2.7.-.-" evidence="11"/>
<feature type="domain" description="Phosphoethanolamine transferase N-terminal" evidence="10">
    <location>
        <begin position="66"/>
        <end position="214"/>
    </location>
</feature>
<keyword evidence="7 8" id="KW-0472">Membrane</keyword>
<name>A0ABV5Z9P8_9GAMM</name>
<protein>
    <submittedName>
        <fullName evidence="11">Phosphoethanolamine transferase</fullName>
        <ecNumber evidence="11">2.7.-.-</ecNumber>
    </submittedName>
</protein>
<evidence type="ECO:0000256" key="6">
    <source>
        <dbReference type="ARBA" id="ARBA00022989"/>
    </source>
</evidence>
<feature type="transmembrane region" description="Helical" evidence="8">
    <location>
        <begin position="131"/>
        <end position="151"/>
    </location>
</feature>
<sequence length="545" mass="61803">MTNPLLEQALPLARSRWWQLGCSPWWLVVGVSLLWTLLFNQPFLQAAAQVMPAQPLFMVNLGLLLTALQAWLLTLLCWPRLFKPGLMLLWMMAAGASYFIHSYGIVIDRGMLQNALATDSREVQGLLTSKMLWWMLGLGLLPALGLGLLPLRFAPWPRHLRVWLSLVVGWLLLLVLLLLMANQHYASFLRNHKEVRQLATPVNVVYAAYSLARQHWQGQGLPYRQLGLDARQSLPLAKRSKPSLLVLVVGETARADHFSLNGYPRQTNPQLAQLPLLSFSQVSSCGTATAVSVPCMFSLQNRQEYDEPRALRQDNLLDILQRAGLEVWWLDNNSGCKGVCERIRSIPLPEQRCEGECRDELMTAVLMEQLQQAPQRDRVVVLHQLGSHGPDYSKRYPAQAAHFGPACQTSQLQECSQEEVINAYDNTLVYSDQVLAQLIRALQQQGDYDSALLYVSDHGESLGENGLYLHGMPYLLAPQAQKHVPMLLWLSPGYQRSYGLDQACLQQQRQQPWSHDNLVHSVLGMSRVETSVYQPQWDWNRPCYR</sequence>
<dbReference type="EMBL" id="JBHLZN010000002">
    <property type="protein sequence ID" value="MFB9885997.1"/>
    <property type="molecule type" value="Genomic_DNA"/>
</dbReference>
<organism evidence="11 12">
    <name type="scientific">Balneatrix alpica</name>
    <dbReference type="NCBI Taxonomy" id="75684"/>
    <lineage>
        <taxon>Bacteria</taxon>
        <taxon>Pseudomonadati</taxon>
        <taxon>Pseudomonadota</taxon>
        <taxon>Gammaproteobacteria</taxon>
        <taxon>Oceanospirillales</taxon>
        <taxon>Balneatrichaceae</taxon>
        <taxon>Balneatrix</taxon>
    </lineage>
</organism>
<evidence type="ECO:0000256" key="1">
    <source>
        <dbReference type="ARBA" id="ARBA00004429"/>
    </source>
</evidence>
<dbReference type="InterPro" id="IPR058130">
    <property type="entry name" value="PEA_transf_C"/>
</dbReference>
<dbReference type="Proteomes" id="UP001589628">
    <property type="component" value="Unassembled WGS sequence"/>
</dbReference>
<keyword evidence="3" id="KW-0997">Cell inner membrane</keyword>
<reference evidence="11 12" key="1">
    <citation type="submission" date="2024-09" db="EMBL/GenBank/DDBJ databases">
        <authorList>
            <person name="Sun Q."/>
            <person name="Mori K."/>
        </authorList>
    </citation>
    <scope>NUCLEOTIDE SEQUENCE [LARGE SCALE GENOMIC DNA]</scope>
    <source>
        <strain evidence="11 12">ATCC 51285</strain>
    </source>
</reference>
<dbReference type="InterPro" id="IPR017850">
    <property type="entry name" value="Alkaline_phosphatase_core_sf"/>
</dbReference>
<evidence type="ECO:0000256" key="4">
    <source>
        <dbReference type="ARBA" id="ARBA00022679"/>
    </source>
</evidence>
<keyword evidence="4 11" id="KW-0808">Transferase</keyword>
<proteinExistence type="predicted"/>
<evidence type="ECO:0000256" key="2">
    <source>
        <dbReference type="ARBA" id="ARBA00022475"/>
    </source>
</evidence>
<dbReference type="CDD" id="cd16017">
    <property type="entry name" value="LptA"/>
    <property type="match status" value="1"/>
</dbReference>
<evidence type="ECO:0000256" key="8">
    <source>
        <dbReference type="SAM" id="Phobius"/>
    </source>
</evidence>
<evidence type="ECO:0000313" key="11">
    <source>
        <dbReference type="EMBL" id="MFB9885997.1"/>
    </source>
</evidence>
<evidence type="ECO:0000259" key="9">
    <source>
        <dbReference type="Pfam" id="PF00884"/>
    </source>
</evidence>
<gene>
    <name evidence="11" type="ORF">ACFFLH_06220</name>
</gene>
<comment type="caution">
    <text evidence="11">The sequence shown here is derived from an EMBL/GenBank/DDBJ whole genome shotgun (WGS) entry which is preliminary data.</text>
</comment>
<dbReference type="NCBIfam" id="NF028537">
    <property type="entry name" value="P_eth_NH2_trans"/>
    <property type="match status" value="1"/>
</dbReference>
<dbReference type="Pfam" id="PF00884">
    <property type="entry name" value="Sulfatase"/>
    <property type="match status" value="1"/>
</dbReference>
<comment type="subcellular location">
    <subcellularLocation>
        <location evidence="1">Cell inner membrane</location>
        <topology evidence="1">Multi-pass membrane protein</topology>
    </subcellularLocation>
</comment>
<keyword evidence="2" id="KW-1003">Cell membrane</keyword>
<dbReference type="SUPFAM" id="SSF53649">
    <property type="entry name" value="Alkaline phosphatase-like"/>
    <property type="match status" value="1"/>
</dbReference>
<dbReference type="Gene3D" id="3.40.720.10">
    <property type="entry name" value="Alkaline Phosphatase, subunit A"/>
    <property type="match status" value="1"/>
</dbReference>
<evidence type="ECO:0000256" key="3">
    <source>
        <dbReference type="ARBA" id="ARBA00022519"/>
    </source>
</evidence>
<dbReference type="RefSeq" id="WP_051527408.1">
    <property type="nucleotide sequence ID" value="NZ_JBHLZN010000002.1"/>
</dbReference>
<feature type="transmembrane region" description="Helical" evidence="8">
    <location>
        <begin position="56"/>
        <end position="78"/>
    </location>
</feature>
<feature type="transmembrane region" description="Helical" evidence="8">
    <location>
        <begin position="24"/>
        <end position="44"/>
    </location>
</feature>
<dbReference type="PANTHER" id="PTHR30443:SF0">
    <property type="entry name" value="PHOSPHOETHANOLAMINE TRANSFERASE EPTA"/>
    <property type="match status" value="1"/>
</dbReference>
<evidence type="ECO:0000313" key="12">
    <source>
        <dbReference type="Proteomes" id="UP001589628"/>
    </source>
</evidence>
<dbReference type="InterPro" id="IPR040423">
    <property type="entry name" value="PEA_transferase"/>
</dbReference>
<evidence type="ECO:0000259" key="10">
    <source>
        <dbReference type="Pfam" id="PF08019"/>
    </source>
</evidence>
<feature type="transmembrane region" description="Helical" evidence="8">
    <location>
        <begin position="163"/>
        <end position="181"/>
    </location>
</feature>
<dbReference type="InterPro" id="IPR000917">
    <property type="entry name" value="Sulfatase_N"/>
</dbReference>
<evidence type="ECO:0000256" key="5">
    <source>
        <dbReference type="ARBA" id="ARBA00022692"/>
    </source>
</evidence>
<feature type="domain" description="Sulfatase N-terminal" evidence="9">
    <location>
        <begin position="245"/>
        <end position="524"/>
    </location>
</feature>
<dbReference type="GO" id="GO:0016740">
    <property type="term" value="F:transferase activity"/>
    <property type="evidence" value="ECO:0007669"/>
    <property type="project" value="UniProtKB-KW"/>
</dbReference>
<keyword evidence="6 8" id="KW-1133">Transmembrane helix</keyword>
<keyword evidence="5 8" id="KW-0812">Transmembrane</keyword>
<keyword evidence="12" id="KW-1185">Reference proteome</keyword>
<dbReference type="PANTHER" id="PTHR30443">
    <property type="entry name" value="INNER MEMBRANE PROTEIN"/>
    <property type="match status" value="1"/>
</dbReference>
<dbReference type="InterPro" id="IPR012549">
    <property type="entry name" value="EptA-like_N"/>
</dbReference>